<dbReference type="PANTHER" id="PTHR43267">
    <property type="entry name" value="TRNA THREONYLCARBAMOYLADENOSINE DEHYDRATASE"/>
    <property type="match status" value="1"/>
</dbReference>
<dbReference type="InterPro" id="IPR035985">
    <property type="entry name" value="Ubiquitin-activating_enz"/>
</dbReference>
<sequence>MEDRLHKIIGYVSELKDVSIVDTFEITNDLDIKGAISIKLPDNQESLIFEVRILPEYPLKTGNSESITFINIGLLKYKHIMKSGSICIHTSHCTDLRKKIEIDFNSLKRWIWEYYINGKEDKHYEHLILNPSPIKTAYYSYLFTEVSHSFNKGDFGYFEYSLMSEGSYYGNKIYNNVVQEFKTKYQKSIIQCQWGIQIKSLRRVSSNHGIYIYIETPPANFEKFAFETWKELEPLISQDFLKFLYDFEVSNKNNRGVNIPLLLGYKITDNEIHWQTANLEIGNFPIYHKKENQKYIGYFDDRNIEWGITKNCSYKYFFGRGKMEDKISQGRILIIGVGAIGSMVATTLARGGCTKIDVVDFDVKEPENVCRAEYSFLTGINDKVTDISNYLHSISPFIDVKIIQKGGLFNSILKIQDWEKFEIQIHETEKKEFFNQYDLIFDCSTDNDLMFVLNQLELHNLISMAITNKAKSLVCSTEIKSYDWVINQFEKILDNDIEDLHYPTGCWSPTFKASYNDISVLVQYALKHINLRLSQDISLRNFVVETNTDNELNIKLKEF</sequence>
<name>A0A917DI80_9BACT</name>
<dbReference type="Gene3D" id="3.40.50.720">
    <property type="entry name" value="NAD(P)-binding Rossmann-like Domain"/>
    <property type="match status" value="1"/>
</dbReference>
<feature type="domain" description="THIF-type NAD/FAD binding fold" evidence="1">
    <location>
        <begin position="324"/>
        <end position="456"/>
    </location>
</feature>
<reference evidence="2" key="2">
    <citation type="submission" date="2020-09" db="EMBL/GenBank/DDBJ databases">
        <authorList>
            <person name="Sun Q."/>
            <person name="Zhou Y."/>
        </authorList>
    </citation>
    <scope>NUCLEOTIDE SEQUENCE</scope>
    <source>
        <strain evidence="2">CGMCC 1.15958</strain>
    </source>
</reference>
<dbReference type="RefSeq" id="WP_188763562.1">
    <property type="nucleotide sequence ID" value="NZ_BMKK01000001.1"/>
</dbReference>
<dbReference type="InterPro" id="IPR045886">
    <property type="entry name" value="ThiF/MoeB/HesA"/>
</dbReference>
<comment type="caution">
    <text evidence="2">The sequence shown here is derived from an EMBL/GenBank/DDBJ whole genome shotgun (WGS) entry which is preliminary data.</text>
</comment>
<dbReference type="AlphaFoldDB" id="A0A917DI80"/>
<gene>
    <name evidence="2" type="ORF">GCM10011514_00990</name>
</gene>
<protein>
    <recommendedName>
        <fullName evidence="1">THIF-type NAD/FAD binding fold domain-containing protein</fullName>
    </recommendedName>
</protein>
<keyword evidence="3" id="KW-1185">Reference proteome</keyword>
<proteinExistence type="predicted"/>
<dbReference type="Proteomes" id="UP000609064">
    <property type="component" value="Unassembled WGS sequence"/>
</dbReference>
<dbReference type="PANTHER" id="PTHR43267:SF3">
    <property type="entry name" value="THIF PROTEIN"/>
    <property type="match status" value="1"/>
</dbReference>
<dbReference type="Pfam" id="PF00899">
    <property type="entry name" value="ThiF"/>
    <property type="match status" value="1"/>
</dbReference>
<accession>A0A917DI80</accession>
<evidence type="ECO:0000313" key="2">
    <source>
        <dbReference type="EMBL" id="GGD40714.1"/>
    </source>
</evidence>
<reference evidence="2" key="1">
    <citation type="journal article" date="2014" name="Int. J. Syst. Evol. Microbiol.">
        <title>Complete genome sequence of Corynebacterium casei LMG S-19264T (=DSM 44701T), isolated from a smear-ripened cheese.</title>
        <authorList>
            <consortium name="US DOE Joint Genome Institute (JGI-PGF)"/>
            <person name="Walter F."/>
            <person name="Albersmeier A."/>
            <person name="Kalinowski J."/>
            <person name="Ruckert C."/>
        </authorList>
    </citation>
    <scope>NUCLEOTIDE SEQUENCE</scope>
    <source>
        <strain evidence="2">CGMCC 1.15958</strain>
    </source>
</reference>
<evidence type="ECO:0000259" key="1">
    <source>
        <dbReference type="Pfam" id="PF00899"/>
    </source>
</evidence>
<evidence type="ECO:0000313" key="3">
    <source>
        <dbReference type="Proteomes" id="UP000609064"/>
    </source>
</evidence>
<dbReference type="GO" id="GO:0008641">
    <property type="term" value="F:ubiquitin-like modifier activating enzyme activity"/>
    <property type="evidence" value="ECO:0007669"/>
    <property type="project" value="InterPro"/>
</dbReference>
<dbReference type="SUPFAM" id="SSF69572">
    <property type="entry name" value="Activating enzymes of the ubiquitin-like proteins"/>
    <property type="match status" value="1"/>
</dbReference>
<dbReference type="EMBL" id="BMKK01000001">
    <property type="protein sequence ID" value="GGD40714.1"/>
    <property type="molecule type" value="Genomic_DNA"/>
</dbReference>
<organism evidence="2 3">
    <name type="scientific">Emticicia aquatilis</name>
    <dbReference type="NCBI Taxonomy" id="1537369"/>
    <lineage>
        <taxon>Bacteria</taxon>
        <taxon>Pseudomonadati</taxon>
        <taxon>Bacteroidota</taxon>
        <taxon>Cytophagia</taxon>
        <taxon>Cytophagales</taxon>
        <taxon>Leadbetterellaceae</taxon>
        <taxon>Emticicia</taxon>
    </lineage>
</organism>
<dbReference type="GO" id="GO:0061503">
    <property type="term" value="F:tRNA threonylcarbamoyladenosine dehydratase"/>
    <property type="evidence" value="ECO:0007669"/>
    <property type="project" value="TreeGrafter"/>
</dbReference>
<dbReference type="InterPro" id="IPR000594">
    <property type="entry name" value="ThiF_NAD_FAD-bd"/>
</dbReference>
<dbReference type="GO" id="GO:0061504">
    <property type="term" value="P:cyclic threonylcarbamoyladenosine biosynthetic process"/>
    <property type="evidence" value="ECO:0007669"/>
    <property type="project" value="TreeGrafter"/>
</dbReference>